<dbReference type="CDD" id="cd04187">
    <property type="entry name" value="DPM1_like_bac"/>
    <property type="match status" value="1"/>
</dbReference>
<dbReference type="RefSeq" id="WP_160853342.1">
    <property type="nucleotide sequence ID" value="NZ_WUWG01000003.1"/>
</dbReference>
<dbReference type="AlphaFoldDB" id="A0A6B0TVF9"/>
<evidence type="ECO:0000256" key="6">
    <source>
        <dbReference type="ARBA" id="ARBA00022989"/>
    </source>
</evidence>
<gene>
    <name evidence="10" type="ORF">GSH16_06720</name>
</gene>
<evidence type="ECO:0000256" key="5">
    <source>
        <dbReference type="ARBA" id="ARBA00022985"/>
    </source>
</evidence>
<dbReference type="EMBL" id="WUWG01000003">
    <property type="protein sequence ID" value="MXU65134.1"/>
    <property type="molecule type" value="Genomic_DNA"/>
</dbReference>
<accession>A0A6B0TVF9</accession>
<dbReference type="PANTHER" id="PTHR48090:SF3">
    <property type="entry name" value="UNDECAPRENYL-PHOSPHATE 4-DEOXY-4-FORMAMIDO-L-ARABINOSE TRANSFERASE"/>
    <property type="match status" value="1"/>
</dbReference>
<dbReference type="GO" id="GO:0009103">
    <property type="term" value="P:lipopolysaccharide biosynthetic process"/>
    <property type="evidence" value="ECO:0007669"/>
    <property type="project" value="UniProtKB-KW"/>
</dbReference>
<sequence length="324" mass="35927">MTKTSPADPVDLTVVVPFLNEEASLAELHERLERVLNATERSHEIIWVDDGSTDEGLARLKALGGPEELRRYISFTRNFGKAAALSAGLAAARGRTIITMDADLQDDPDEIPRFLEQIDARYDVVSGWKQNRDDPIDKTIPSRFFNAMTSRMFGLDLHDINCGFKAYSRRAADALNLYGELHRFTPALLHAQGFKVTELPVRHQARKHGHSKYGSKRMIKGFLDMVTVKMMTSYGARPLHFFAMIGLPLLLVGTLAVAYLCILWLFGLGPIGDRPLLLIGVLLIVTGTQFLGTGLVAELVQSSGMSERKKYVINTSDIGRGEPD</sequence>
<organism evidence="10 11">
    <name type="scientific">Oceanomicrobium pacificus</name>
    <dbReference type="NCBI Taxonomy" id="2692916"/>
    <lineage>
        <taxon>Bacteria</taxon>
        <taxon>Pseudomonadati</taxon>
        <taxon>Pseudomonadota</taxon>
        <taxon>Alphaproteobacteria</taxon>
        <taxon>Rhodobacterales</taxon>
        <taxon>Paracoccaceae</taxon>
        <taxon>Oceanomicrobium</taxon>
    </lineage>
</organism>
<dbReference type="InterPro" id="IPR050256">
    <property type="entry name" value="Glycosyltransferase_2"/>
</dbReference>
<comment type="caution">
    <text evidence="10">The sequence shown here is derived from an EMBL/GenBank/DDBJ whole genome shotgun (WGS) entry which is preliminary data.</text>
</comment>
<feature type="transmembrane region" description="Helical" evidence="8">
    <location>
        <begin position="239"/>
        <end position="266"/>
    </location>
</feature>
<keyword evidence="1" id="KW-1003">Cell membrane</keyword>
<dbReference type="GO" id="GO:0099621">
    <property type="term" value="F:undecaprenyl-phosphate 4-deoxy-4-formamido-L-arabinose transferase activity"/>
    <property type="evidence" value="ECO:0007669"/>
    <property type="project" value="TreeGrafter"/>
</dbReference>
<proteinExistence type="predicted"/>
<evidence type="ECO:0000256" key="4">
    <source>
        <dbReference type="ARBA" id="ARBA00022692"/>
    </source>
</evidence>
<evidence type="ECO:0000256" key="7">
    <source>
        <dbReference type="ARBA" id="ARBA00023136"/>
    </source>
</evidence>
<keyword evidence="5" id="KW-0448">Lipopolysaccharide biosynthesis</keyword>
<protein>
    <submittedName>
        <fullName evidence="10">Glycosyltransferase</fullName>
    </submittedName>
</protein>
<feature type="transmembrane region" description="Helical" evidence="8">
    <location>
        <begin position="278"/>
        <end position="300"/>
    </location>
</feature>
<keyword evidence="11" id="KW-1185">Reference proteome</keyword>
<reference evidence="10 11" key="1">
    <citation type="submission" date="2019-12" db="EMBL/GenBank/DDBJ databases">
        <title>Strain KN286 was isolated from seawater, which was collected from Caroline Seamount in the tropical western Pacific.</title>
        <authorList>
            <person name="Wang Q."/>
        </authorList>
    </citation>
    <scope>NUCLEOTIDE SEQUENCE [LARGE SCALE GENOMIC DNA]</scope>
    <source>
        <strain evidence="10 11">KN286</strain>
    </source>
</reference>
<dbReference type="InterPro" id="IPR029044">
    <property type="entry name" value="Nucleotide-diphossugar_trans"/>
</dbReference>
<evidence type="ECO:0000256" key="2">
    <source>
        <dbReference type="ARBA" id="ARBA00022676"/>
    </source>
</evidence>
<keyword evidence="3 10" id="KW-0808">Transferase</keyword>
<evidence type="ECO:0000313" key="11">
    <source>
        <dbReference type="Proteomes" id="UP000436016"/>
    </source>
</evidence>
<evidence type="ECO:0000256" key="1">
    <source>
        <dbReference type="ARBA" id="ARBA00022475"/>
    </source>
</evidence>
<dbReference type="Proteomes" id="UP000436016">
    <property type="component" value="Unassembled WGS sequence"/>
</dbReference>
<dbReference type="Pfam" id="PF00535">
    <property type="entry name" value="Glycos_transf_2"/>
    <property type="match status" value="1"/>
</dbReference>
<keyword evidence="4 8" id="KW-0812">Transmembrane</keyword>
<dbReference type="PANTHER" id="PTHR48090">
    <property type="entry name" value="UNDECAPRENYL-PHOSPHATE 4-DEOXY-4-FORMAMIDO-L-ARABINOSE TRANSFERASE-RELATED"/>
    <property type="match status" value="1"/>
</dbReference>
<name>A0A6B0TVF9_9RHOB</name>
<keyword evidence="2" id="KW-0328">Glycosyltransferase</keyword>
<evidence type="ECO:0000256" key="8">
    <source>
        <dbReference type="SAM" id="Phobius"/>
    </source>
</evidence>
<evidence type="ECO:0000313" key="10">
    <source>
        <dbReference type="EMBL" id="MXU65134.1"/>
    </source>
</evidence>
<dbReference type="Gene3D" id="3.90.550.10">
    <property type="entry name" value="Spore Coat Polysaccharide Biosynthesis Protein SpsA, Chain A"/>
    <property type="match status" value="1"/>
</dbReference>
<evidence type="ECO:0000259" key="9">
    <source>
        <dbReference type="Pfam" id="PF00535"/>
    </source>
</evidence>
<keyword evidence="6 8" id="KW-1133">Transmembrane helix</keyword>
<dbReference type="SUPFAM" id="SSF53448">
    <property type="entry name" value="Nucleotide-diphospho-sugar transferases"/>
    <property type="match status" value="1"/>
</dbReference>
<feature type="domain" description="Glycosyltransferase 2-like" evidence="9">
    <location>
        <begin position="13"/>
        <end position="173"/>
    </location>
</feature>
<keyword evidence="7 8" id="KW-0472">Membrane</keyword>
<dbReference type="InterPro" id="IPR001173">
    <property type="entry name" value="Glyco_trans_2-like"/>
</dbReference>
<evidence type="ECO:0000256" key="3">
    <source>
        <dbReference type="ARBA" id="ARBA00022679"/>
    </source>
</evidence>
<dbReference type="GO" id="GO:0005886">
    <property type="term" value="C:plasma membrane"/>
    <property type="evidence" value="ECO:0007669"/>
    <property type="project" value="TreeGrafter"/>
</dbReference>